<keyword evidence="1" id="KW-0698">rRNA processing</keyword>
<dbReference type="GO" id="GO:0010468">
    <property type="term" value="P:regulation of gene expression"/>
    <property type="evidence" value="ECO:0007669"/>
    <property type="project" value="TreeGrafter"/>
</dbReference>
<proteinExistence type="inferred from homology"/>
<dbReference type="Proteomes" id="UP000789831">
    <property type="component" value="Unassembled WGS sequence"/>
</dbReference>
<feature type="compositionally biased region" description="Basic and acidic residues" evidence="2">
    <location>
        <begin position="185"/>
        <end position="194"/>
    </location>
</feature>
<evidence type="ECO:0000256" key="1">
    <source>
        <dbReference type="RuleBase" id="RU368003"/>
    </source>
</evidence>
<comment type="similarity">
    <text evidence="1">Belongs to the C1D family.</text>
</comment>
<feature type="region of interest" description="Disordered" evidence="2">
    <location>
        <begin position="1"/>
        <end position="29"/>
    </location>
</feature>
<dbReference type="PANTHER" id="PTHR15341">
    <property type="entry name" value="SUN-COR STEROID HORMONE RECEPTOR CO-REPRESSOR"/>
    <property type="match status" value="1"/>
</dbReference>
<dbReference type="PANTHER" id="PTHR15341:SF3">
    <property type="entry name" value="NUCLEAR NUCLEIC ACID-BINDING PROTEIN C1D"/>
    <property type="match status" value="1"/>
</dbReference>
<gene>
    <name evidence="3" type="ORF">AGERDE_LOCUS1752</name>
</gene>
<dbReference type="GO" id="GO:0000178">
    <property type="term" value="C:exosome (RNase complex)"/>
    <property type="evidence" value="ECO:0007669"/>
    <property type="project" value="TreeGrafter"/>
</dbReference>
<feature type="region of interest" description="Disordered" evidence="2">
    <location>
        <begin position="147"/>
        <end position="208"/>
    </location>
</feature>
<feature type="compositionally biased region" description="Basic residues" evidence="2">
    <location>
        <begin position="172"/>
        <end position="184"/>
    </location>
</feature>
<dbReference type="InterPro" id="IPR011082">
    <property type="entry name" value="Exosome-assoc_fac/DNA_repair"/>
</dbReference>
<name>A0A9N8YWM5_9GLOM</name>
<evidence type="ECO:0000313" key="4">
    <source>
        <dbReference type="Proteomes" id="UP000789831"/>
    </source>
</evidence>
<evidence type="ECO:0000313" key="3">
    <source>
        <dbReference type="EMBL" id="CAG8451346.1"/>
    </source>
</evidence>
<reference evidence="3" key="1">
    <citation type="submission" date="2021-06" db="EMBL/GenBank/DDBJ databases">
        <authorList>
            <person name="Kallberg Y."/>
            <person name="Tangrot J."/>
            <person name="Rosling A."/>
        </authorList>
    </citation>
    <scope>NUCLEOTIDE SEQUENCE</scope>
    <source>
        <strain evidence="3">MT106</strain>
    </source>
</reference>
<feature type="compositionally biased region" description="Polar residues" evidence="2">
    <location>
        <begin position="11"/>
        <end position="28"/>
    </location>
</feature>
<comment type="caution">
    <text evidence="3">The sequence shown here is derived from an EMBL/GenBank/DDBJ whole genome shotgun (WGS) entry which is preliminary data.</text>
</comment>
<dbReference type="OrthoDB" id="10261072at2759"/>
<dbReference type="EMBL" id="CAJVPL010000128">
    <property type="protein sequence ID" value="CAG8451346.1"/>
    <property type="molecule type" value="Genomic_DNA"/>
</dbReference>
<evidence type="ECO:0000256" key="2">
    <source>
        <dbReference type="SAM" id="MobiDB-lite"/>
    </source>
</evidence>
<dbReference type="GO" id="GO:0005730">
    <property type="term" value="C:nucleolus"/>
    <property type="evidence" value="ECO:0007669"/>
    <property type="project" value="TreeGrafter"/>
</dbReference>
<dbReference type="GO" id="GO:0000460">
    <property type="term" value="P:maturation of 5.8S rRNA"/>
    <property type="evidence" value="ECO:0007669"/>
    <property type="project" value="TreeGrafter"/>
</dbReference>
<dbReference type="AlphaFoldDB" id="A0A9N8YWM5"/>
<dbReference type="GO" id="GO:0003723">
    <property type="term" value="F:RNA binding"/>
    <property type="evidence" value="ECO:0007669"/>
    <property type="project" value="UniProtKB-UniRule"/>
</dbReference>
<feature type="compositionally biased region" description="Basic and acidic residues" evidence="2">
    <location>
        <begin position="147"/>
        <end position="171"/>
    </location>
</feature>
<protein>
    <recommendedName>
        <fullName evidence="1">Exosome complex protein</fullName>
    </recommendedName>
</protein>
<feature type="compositionally biased region" description="Polar residues" evidence="2">
    <location>
        <begin position="199"/>
        <end position="208"/>
    </location>
</feature>
<organism evidence="3 4">
    <name type="scientific">Ambispora gerdemannii</name>
    <dbReference type="NCBI Taxonomy" id="144530"/>
    <lineage>
        <taxon>Eukaryota</taxon>
        <taxon>Fungi</taxon>
        <taxon>Fungi incertae sedis</taxon>
        <taxon>Mucoromycota</taxon>
        <taxon>Glomeromycotina</taxon>
        <taxon>Glomeromycetes</taxon>
        <taxon>Archaeosporales</taxon>
        <taxon>Ambisporaceae</taxon>
        <taxon>Ambispora</taxon>
    </lineage>
</organism>
<comment type="function">
    <text evidence="1">Required for exosome-dependent processing of pre-rRNA and small nucleolar RNA (snRNA) precursors. Involved in processing of 35S pre-rRNA at the A0, A1 and A2 sites.</text>
</comment>
<keyword evidence="1" id="KW-0694">RNA-binding</keyword>
<keyword evidence="4" id="KW-1185">Reference proteome</keyword>
<sequence length="208" mass="24030">MSFPPKRSFDLPSTQYATSSMKSGSNQVDLPDLREYGETLDASIDKLAWTLTPLLETPLSETCAKLDLIERAKLHAMHAQMVSSLIAIYLRISGIDPSAPHPIKEQMDRVIQYGAKIAHTLNPPKPTLRIDNTAAARFILRGVKNPERKNVDSESPKHDRYRYDDSKDSPRRRPRSRSRSRSPRRYRDEDERRDRRNRYQGSISRNKR</sequence>
<dbReference type="GO" id="GO:0003677">
    <property type="term" value="F:DNA binding"/>
    <property type="evidence" value="ECO:0007669"/>
    <property type="project" value="TreeGrafter"/>
</dbReference>
<accession>A0A9N8YWM5</accession>
<comment type="subcellular location">
    <subcellularLocation>
        <location evidence="1">Nucleus</location>
    </subcellularLocation>
</comment>
<keyword evidence="1" id="KW-0539">Nucleus</keyword>